<gene>
    <name evidence="1" type="ORF">OUZ56_010327</name>
</gene>
<accession>A0ABR0AIC9</accession>
<evidence type="ECO:0000313" key="1">
    <source>
        <dbReference type="EMBL" id="KAK4024833.1"/>
    </source>
</evidence>
<organism evidence="1 2">
    <name type="scientific">Daphnia magna</name>
    <dbReference type="NCBI Taxonomy" id="35525"/>
    <lineage>
        <taxon>Eukaryota</taxon>
        <taxon>Metazoa</taxon>
        <taxon>Ecdysozoa</taxon>
        <taxon>Arthropoda</taxon>
        <taxon>Crustacea</taxon>
        <taxon>Branchiopoda</taxon>
        <taxon>Diplostraca</taxon>
        <taxon>Cladocera</taxon>
        <taxon>Anomopoda</taxon>
        <taxon>Daphniidae</taxon>
        <taxon>Daphnia</taxon>
    </lineage>
</organism>
<sequence>MGILAGDTIVIQKEKLMKIPNRCLHIIATHGIPGSTTTEKVAFSAPRDSSLLQRWKLMKYKLMIGQCIHIEYKSKNSWYHSLFTLNTKLKSHEV</sequence>
<dbReference type="EMBL" id="JAOYFB010000037">
    <property type="protein sequence ID" value="KAK4024833.1"/>
    <property type="molecule type" value="Genomic_DNA"/>
</dbReference>
<reference evidence="1 2" key="1">
    <citation type="journal article" date="2023" name="Nucleic Acids Res.">
        <title>The hologenome of Daphnia magna reveals possible DNA methylation and microbiome-mediated evolution of the host genome.</title>
        <authorList>
            <person name="Chaturvedi A."/>
            <person name="Li X."/>
            <person name="Dhandapani V."/>
            <person name="Marshall H."/>
            <person name="Kissane S."/>
            <person name="Cuenca-Cambronero M."/>
            <person name="Asole G."/>
            <person name="Calvet F."/>
            <person name="Ruiz-Romero M."/>
            <person name="Marangio P."/>
            <person name="Guigo R."/>
            <person name="Rago D."/>
            <person name="Mirbahai L."/>
            <person name="Eastwood N."/>
            <person name="Colbourne J.K."/>
            <person name="Zhou J."/>
            <person name="Mallon E."/>
            <person name="Orsini L."/>
        </authorList>
    </citation>
    <scope>NUCLEOTIDE SEQUENCE [LARGE SCALE GENOMIC DNA]</scope>
    <source>
        <strain evidence="1">LRV0_1</strain>
    </source>
</reference>
<dbReference type="Proteomes" id="UP001234178">
    <property type="component" value="Unassembled WGS sequence"/>
</dbReference>
<name>A0ABR0AIC9_9CRUS</name>
<evidence type="ECO:0000313" key="2">
    <source>
        <dbReference type="Proteomes" id="UP001234178"/>
    </source>
</evidence>
<keyword evidence="2" id="KW-1185">Reference proteome</keyword>
<comment type="caution">
    <text evidence="1">The sequence shown here is derived from an EMBL/GenBank/DDBJ whole genome shotgun (WGS) entry which is preliminary data.</text>
</comment>
<protein>
    <submittedName>
        <fullName evidence="1">Uncharacterized protein</fullName>
    </submittedName>
</protein>
<proteinExistence type="predicted"/>